<organism evidence="1 2">
    <name type="scientific">Gonium pectorale</name>
    <name type="common">Green alga</name>
    <dbReference type="NCBI Taxonomy" id="33097"/>
    <lineage>
        <taxon>Eukaryota</taxon>
        <taxon>Viridiplantae</taxon>
        <taxon>Chlorophyta</taxon>
        <taxon>core chlorophytes</taxon>
        <taxon>Chlorophyceae</taxon>
        <taxon>CS clade</taxon>
        <taxon>Chlamydomonadales</taxon>
        <taxon>Volvocaceae</taxon>
        <taxon>Gonium</taxon>
    </lineage>
</organism>
<evidence type="ECO:0000313" key="1">
    <source>
        <dbReference type="EMBL" id="KXZ45659.1"/>
    </source>
</evidence>
<comment type="caution">
    <text evidence="1">The sequence shown here is derived from an EMBL/GenBank/DDBJ whole genome shotgun (WGS) entry which is preliminary data.</text>
</comment>
<accession>A0A150G718</accession>
<sequence length="111" mass="12695">MGVDPRDAHSWLSGLHDDNTVYVNFNRWKESISETNPMLFEGSVCRSKLETLAHTLGHELVHAVVLNFFPRIDSSSPAYLPDDKHGPIFMFLNKRLFGHTGHASRRMFNID</sequence>
<dbReference type="AlphaFoldDB" id="A0A150G718"/>
<gene>
    <name evidence="1" type="ORF">GPECTOR_52g58</name>
</gene>
<dbReference type="Proteomes" id="UP000075714">
    <property type="component" value="Unassembled WGS sequence"/>
</dbReference>
<reference evidence="2" key="1">
    <citation type="journal article" date="2016" name="Nat. Commun.">
        <title>The Gonium pectorale genome demonstrates co-option of cell cycle regulation during the evolution of multicellularity.</title>
        <authorList>
            <person name="Hanschen E.R."/>
            <person name="Marriage T.N."/>
            <person name="Ferris P.J."/>
            <person name="Hamaji T."/>
            <person name="Toyoda A."/>
            <person name="Fujiyama A."/>
            <person name="Neme R."/>
            <person name="Noguchi H."/>
            <person name="Minakuchi Y."/>
            <person name="Suzuki M."/>
            <person name="Kawai-Toyooka H."/>
            <person name="Smith D.R."/>
            <person name="Sparks H."/>
            <person name="Anderson J."/>
            <person name="Bakaric R."/>
            <person name="Luria V."/>
            <person name="Karger A."/>
            <person name="Kirschner M.W."/>
            <person name="Durand P.M."/>
            <person name="Michod R.E."/>
            <person name="Nozaki H."/>
            <person name="Olson B.J."/>
        </authorList>
    </citation>
    <scope>NUCLEOTIDE SEQUENCE [LARGE SCALE GENOMIC DNA]</scope>
    <source>
        <strain evidence="2">NIES-2863</strain>
    </source>
</reference>
<evidence type="ECO:0000313" key="2">
    <source>
        <dbReference type="Proteomes" id="UP000075714"/>
    </source>
</evidence>
<keyword evidence="2" id="KW-1185">Reference proteome</keyword>
<name>A0A150G718_GONPE</name>
<evidence type="ECO:0008006" key="3">
    <source>
        <dbReference type="Google" id="ProtNLM"/>
    </source>
</evidence>
<dbReference type="OrthoDB" id="528589at2759"/>
<proteinExistence type="predicted"/>
<dbReference type="EMBL" id="LSYV01000053">
    <property type="protein sequence ID" value="KXZ45659.1"/>
    <property type="molecule type" value="Genomic_DNA"/>
</dbReference>
<protein>
    <recommendedName>
        <fullName evidence="3">SprT-like domain-containing protein</fullName>
    </recommendedName>
</protein>